<accession>A0A1E3SHT5</accession>
<keyword evidence="3" id="KW-1185">Reference proteome</keyword>
<dbReference type="Proteomes" id="UP000192739">
    <property type="component" value="Unassembled WGS sequence"/>
</dbReference>
<gene>
    <name evidence="2" type="ORF">BST27_22825</name>
</gene>
<dbReference type="RefSeq" id="WP_069418586.1">
    <property type="nucleotide sequence ID" value="NZ_JACKTC010000041.1"/>
</dbReference>
<evidence type="ECO:0000313" key="3">
    <source>
        <dbReference type="Proteomes" id="UP000192739"/>
    </source>
</evidence>
<name>A0A1E3SHT5_MYCIE</name>
<dbReference type="STRING" id="28445.BHQ20_08040"/>
<protein>
    <submittedName>
        <fullName evidence="2">Uncharacterized protein</fullName>
    </submittedName>
</protein>
<evidence type="ECO:0000313" key="2">
    <source>
        <dbReference type="EMBL" id="ORA97229.1"/>
    </source>
</evidence>
<dbReference type="AlphaFoldDB" id="A0A1E3SHT5"/>
<dbReference type="EMBL" id="MVHT01000078">
    <property type="protein sequence ID" value="ORA97229.1"/>
    <property type="molecule type" value="Genomic_DNA"/>
</dbReference>
<organism evidence="2 3">
    <name type="scientific">Mycobacterium intermedium</name>
    <dbReference type="NCBI Taxonomy" id="28445"/>
    <lineage>
        <taxon>Bacteria</taxon>
        <taxon>Bacillati</taxon>
        <taxon>Actinomycetota</taxon>
        <taxon>Actinomycetes</taxon>
        <taxon>Mycobacteriales</taxon>
        <taxon>Mycobacteriaceae</taxon>
        <taxon>Mycobacterium</taxon>
        <taxon>Mycobacterium simiae complex</taxon>
    </lineage>
</organism>
<keyword evidence="1" id="KW-1133">Transmembrane helix</keyword>
<comment type="caution">
    <text evidence="2">The sequence shown here is derived from an EMBL/GenBank/DDBJ whole genome shotgun (WGS) entry which is preliminary data.</text>
</comment>
<keyword evidence="1" id="KW-0472">Membrane</keyword>
<keyword evidence="1" id="KW-0812">Transmembrane</keyword>
<reference evidence="2 3" key="1">
    <citation type="submission" date="2017-02" db="EMBL/GenBank/DDBJ databases">
        <title>The new phylogeny of genus Mycobacterium.</title>
        <authorList>
            <person name="Tortoli E."/>
            <person name="Trovato A."/>
            <person name="Cirillo D.M."/>
        </authorList>
    </citation>
    <scope>NUCLEOTIDE SEQUENCE [LARGE SCALE GENOMIC DNA]</scope>
    <source>
        <strain evidence="2 3">DSM 44049</strain>
    </source>
</reference>
<proteinExistence type="predicted"/>
<feature type="transmembrane region" description="Helical" evidence="1">
    <location>
        <begin position="34"/>
        <end position="57"/>
    </location>
</feature>
<evidence type="ECO:0000256" key="1">
    <source>
        <dbReference type="SAM" id="Phobius"/>
    </source>
</evidence>
<sequence length="66" mass="7320">MKLTRKSFAHAPLVVLLIASLSTNWTRPYLRLGRIGYVGIALGLLIAVAGVVWLFAFDGHRGTKRR</sequence>